<reference evidence="2" key="1">
    <citation type="submission" date="2021-01" db="EMBL/GenBank/DDBJ databases">
        <authorList>
            <person name="Corre E."/>
            <person name="Pelletier E."/>
            <person name="Niang G."/>
            <person name="Scheremetjew M."/>
            <person name="Finn R."/>
            <person name="Kale V."/>
            <person name="Holt S."/>
            <person name="Cochrane G."/>
            <person name="Meng A."/>
            <person name="Brown T."/>
            <person name="Cohen L."/>
        </authorList>
    </citation>
    <scope>NUCLEOTIDE SEQUENCE</scope>
    <source>
        <strain evidence="2">308</strain>
    </source>
</reference>
<evidence type="ECO:0000256" key="1">
    <source>
        <dbReference type="SAM" id="SignalP"/>
    </source>
</evidence>
<gene>
    <name evidence="2" type="ORF">CHYS00102_LOCUS11283</name>
</gene>
<sequence length="201" mass="22163">MMSRVPIPIILLLLLAPSWAYTDWKFYDSATASRSNRRKIIRKGIAVFSPVVAPWLIDLAKPPLAFAAKSDKDVQTLQQTSIDLKSCTSQADLFFRGLISEETLPDAPMLPAQISLRIFQSLAPLARNVPALNFEAEDFLGVAAEYAEHAGSARDYVKLAKLGRIGENGSEDLAVFYAKKAVEEVKETEKALQVLVQAVQQ</sequence>
<dbReference type="AlphaFoldDB" id="A0A7S1BG58"/>
<proteinExistence type="predicted"/>
<dbReference type="EMBL" id="HBFR01015502">
    <property type="protein sequence ID" value="CAD8884086.1"/>
    <property type="molecule type" value="Transcribed_RNA"/>
</dbReference>
<name>A0A7S1BG58_9STRA</name>
<keyword evidence="1" id="KW-0732">Signal</keyword>
<organism evidence="2">
    <name type="scientific">Corethron hystrix</name>
    <dbReference type="NCBI Taxonomy" id="216773"/>
    <lineage>
        <taxon>Eukaryota</taxon>
        <taxon>Sar</taxon>
        <taxon>Stramenopiles</taxon>
        <taxon>Ochrophyta</taxon>
        <taxon>Bacillariophyta</taxon>
        <taxon>Coscinodiscophyceae</taxon>
        <taxon>Corethrophycidae</taxon>
        <taxon>Corethrales</taxon>
        <taxon>Corethraceae</taxon>
        <taxon>Corethron</taxon>
    </lineage>
</organism>
<evidence type="ECO:0000313" key="2">
    <source>
        <dbReference type="EMBL" id="CAD8884086.1"/>
    </source>
</evidence>
<feature type="signal peptide" evidence="1">
    <location>
        <begin position="1"/>
        <end position="20"/>
    </location>
</feature>
<protein>
    <submittedName>
        <fullName evidence="2">Uncharacterized protein</fullName>
    </submittedName>
</protein>
<feature type="chain" id="PRO_5031342532" evidence="1">
    <location>
        <begin position="21"/>
        <end position="201"/>
    </location>
</feature>
<accession>A0A7S1BG58</accession>